<keyword evidence="3" id="KW-0274">FAD</keyword>
<dbReference type="PANTHER" id="PTHR13789:SF318">
    <property type="entry name" value="GERANYLGERANYL DIPHOSPHATE REDUCTASE"/>
    <property type="match status" value="1"/>
</dbReference>
<dbReference type="InterPro" id="IPR036188">
    <property type="entry name" value="FAD/NAD-bd_sf"/>
</dbReference>
<sequence>MSPKRSAVVAGGGIGGLAAAVALAGAGTEVTVVERAPGINDVGSGLMLYANGVRAAGALGARLGERVRTDGWVTPDDAVRLLMDSTGAVLSKEPIGEVGTRLGAPQIPILRTALQNALFDEAAAAGVTVLLNTAVEDYTADDASVRVRLSDGSTRTAGFLIAADGIRSAVRQRMLGDGPPRYRGYTSVRGRTAGSALYPQPFVAGGRGIQLFVAPVGGGTLYWAAKITAEAGEWPAMGRETALRTLLERLADWHAPFAGLIREADPDDVAVTDIHDRDPAPYWVDGRVALLGDAAHPMVPALGQGANTALEDAVVLAAALRAHPGPDEVPAALKAYERERIGRVSAVVLHSRRQGSLDQGASRAEERARNDFMKSHGRKDEAALDVVAWTPQDIRLSAADSALLTVE</sequence>
<evidence type="ECO:0000313" key="9">
    <source>
        <dbReference type="Proteomes" id="UP001610990"/>
    </source>
</evidence>
<dbReference type="RefSeq" id="WP_367428506.1">
    <property type="nucleotide sequence ID" value="NZ_CP108413.1"/>
</dbReference>
<dbReference type="Proteomes" id="UP001610990">
    <property type="component" value="Unassembled WGS sequence"/>
</dbReference>
<feature type="compositionally biased region" description="Basic and acidic residues" evidence="6">
    <location>
        <begin position="363"/>
        <end position="375"/>
    </location>
</feature>
<dbReference type="PRINTS" id="PR00420">
    <property type="entry name" value="RNGMNOXGNASE"/>
</dbReference>
<proteinExistence type="predicted"/>
<evidence type="ECO:0000259" key="7">
    <source>
        <dbReference type="Pfam" id="PF01494"/>
    </source>
</evidence>
<organism evidence="8 9">
    <name type="scientific">Streptomyces celluloflavus</name>
    <dbReference type="NCBI Taxonomy" id="58344"/>
    <lineage>
        <taxon>Bacteria</taxon>
        <taxon>Bacillati</taxon>
        <taxon>Actinomycetota</taxon>
        <taxon>Actinomycetes</taxon>
        <taxon>Kitasatosporales</taxon>
        <taxon>Streptomycetaceae</taxon>
        <taxon>Streptomyces</taxon>
    </lineage>
</organism>
<evidence type="ECO:0000256" key="5">
    <source>
        <dbReference type="ARBA" id="ARBA00023033"/>
    </source>
</evidence>
<dbReference type="EMBL" id="JBIRGH010000025">
    <property type="protein sequence ID" value="MFH8588630.1"/>
    <property type="molecule type" value="Genomic_DNA"/>
</dbReference>
<comment type="caution">
    <text evidence="8">The sequence shown here is derived from an EMBL/GenBank/DDBJ whole genome shotgun (WGS) entry which is preliminary data.</text>
</comment>
<keyword evidence="9" id="KW-1185">Reference proteome</keyword>
<evidence type="ECO:0000313" key="8">
    <source>
        <dbReference type="EMBL" id="MFH8588630.1"/>
    </source>
</evidence>
<keyword evidence="2" id="KW-0285">Flavoprotein</keyword>
<gene>
    <name evidence="8" type="ORF">ACH4GP_30285</name>
</gene>
<feature type="domain" description="FAD-binding" evidence="7">
    <location>
        <begin position="7"/>
        <end position="348"/>
    </location>
</feature>
<evidence type="ECO:0000256" key="3">
    <source>
        <dbReference type="ARBA" id="ARBA00022827"/>
    </source>
</evidence>
<protein>
    <submittedName>
        <fullName evidence="8">FAD-dependent oxidoreductase</fullName>
    </submittedName>
</protein>
<dbReference type="InterPro" id="IPR050493">
    <property type="entry name" value="FAD-dep_Monooxygenase_BioMet"/>
</dbReference>
<keyword evidence="4" id="KW-0560">Oxidoreductase</keyword>
<comment type="cofactor">
    <cofactor evidence="1">
        <name>FAD</name>
        <dbReference type="ChEBI" id="CHEBI:57692"/>
    </cofactor>
</comment>
<dbReference type="Gene3D" id="3.50.50.60">
    <property type="entry name" value="FAD/NAD(P)-binding domain"/>
    <property type="match status" value="1"/>
</dbReference>
<reference evidence="8 9" key="1">
    <citation type="submission" date="2024-10" db="EMBL/GenBank/DDBJ databases">
        <title>The Natural Products Discovery Center: Release of the First 8490 Sequenced Strains for Exploring Actinobacteria Biosynthetic Diversity.</title>
        <authorList>
            <person name="Kalkreuter E."/>
            <person name="Kautsar S.A."/>
            <person name="Yang D."/>
            <person name="Bader C.D."/>
            <person name="Teijaro C.N."/>
            <person name="Fluegel L."/>
            <person name="Davis C.M."/>
            <person name="Simpson J.R."/>
            <person name="Lauterbach L."/>
            <person name="Steele A.D."/>
            <person name="Gui C."/>
            <person name="Meng S."/>
            <person name="Li G."/>
            <person name="Viehrig K."/>
            <person name="Ye F."/>
            <person name="Su P."/>
            <person name="Kiefer A.F."/>
            <person name="Nichols A."/>
            <person name="Cepeda A.J."/>
            <person name="Yan W."/>
            <person name="Fan B."/>
            <person name="Jiang Y."/>
            <person name="Adhikari A."/>
            <person name="Zheng C.-J."/>
            <person name="Schuster L."/>
            <person name="Cowan T.M."/>
            <person name="Smanski M.J."/>
            <person name="Chevrette M.G."/>
            <person name="De Carvalho L.P.S."/>
            <person name="Shen B."/>
        </authorList>
    </citation>
    <scope>NUCLEOTIDE SEQUENCE [LARGE SCALE GENOMIC DNA]</scope>
    <source>
        <strain evidence="8 9">NPDC018013</strain>
    </source>
</reference>
<name>A0ABW7RKM6_9ACTN</name>
<keyword evidence="5" id="KW-0503">Monooxygenase</keyword>
<feature type="region of interest" description="Disordered" evidence="6">
    <location>
        <begin position="355"/>
        <end position="375"/>
    </location>
</feature>
<dbReference type="InterPro" id="IPR002938">
    <property type="entry name" value="FAD-bd"/>
</dbReference>
<evidence type="ECO:0000256" key="1">
    <source>
        <dbReference type="ARBA" id="ARBA00001974"/>
    </source>
</evidence>
<accession>A0ABW7RKM6</accession>
<dbReference type="SUPFAM" id="SSF51905">
    <property type="entry name" value="FAD/NAD(P)-binding domain"/>
    <property type="match status" value="1"/>
</dbReference>
<dbReference type="Pfam" id="PF01494">
    <property type="entry name" value="FAD_binding_3"/>
    <property type="match status" value="1"/>
</dbReference>
<dbReference type="PANTHER" id="PTHR13789">
    <property type="entry name" value="MONOOXYGENASE"/>
    <property type="match status" value="1"/>
</dbReference>
<evidence type="ECO:0000256" key="4">
    <source>
        <dbReference type="ARBA" id="ARBA00023002"/>
    </source>
</evidence>
<evidence type="ECO:0000256" key="6">
    <source>
        <dbReference type="SAM" id="MobiDB-lite"/>
    </source>
</evidence>
<evidence type="ECO:0000256" key="2">
    <source>
        <dbReference type="ARBA" id="ARBA00022630"/>
    </source>
</evidence>